<sequence length="234" mass="26370">MVFLHGEGGGRTGTTQPLQDQGIRGGVTWTSASVLGKTITITTYQRILMNSCSPQPTTHFSPRATTHKRNAIHSSHASTTRIIAYFAPAQQTLVRSCTPFEPKPFNTIRASSTASSPILMEQPPQPRLPPSIYNRLRQDRHSPPVAPAILPPPPTFLCAVELCPTRFFRGYARCSGGMLCHKHERVLEEACRVMFEDWYRDGETARGVTPVGFFMWRGRMVRMRWKDDGWVWVD</sequence>
<dbReference type="EMBL" id="WJXW01000007">
    <property type="protein sequence ID" value="KAF9734491.1"/>
    <property type="molecule type" value="Genomic_DNA"/>
</dbReference>
<accession>A0A9P6GG14</accession>
<dbReference type="AlphaFoldDB" id="A0A9P6GG14"/>
<gene>
    <name evidence="2" type="ORF">PMIN01_07394</name>
</gene>
<evidence type="ECO:0000313" key="2">
    <source>
        <dbReference type="EMBL" id="KAF9734491.1"/>
    </source>
</evidence>
<proteinExistence type="predicted"/>
<name>A0A9P6GG14_9PLEO</name>
<evidence type="ECO:0000256" key="1">
    <source>
        <dbReference type="SAM" id="MobiDB-lite"/>
    </source>
</evidence>
<feature type="region of interest" description="Disordered" evidence="1">
    <location>
        <begin position="1"/>
        <end position="20"/>
    </location>
</feature>
<evidence type="ECO:0000313" key="3">
    <source>
        <dbReference type="Proteomes" id="UP000756921"/>
    </source>
</evidence>
<feature type="compositionally biased region" description="Gly residues" evidence="1">
    <location>
        <begin position="1"/>
        <end position="12"/>
    </location>
</feature>
<organism evidence="2 3">
    <name type="scientific">Paraphaeosphaeria minitans</name>
    <dbReference type="NCBI Taxonomy" id="565426"/>
    <lineage>
        <taxon>Eukaryota</taxon>
        <taxon>Fungi</taxon>
        <taxon>Dikarya</taxon>
        <taxon>Ascomycota</taxon>
        <taxon>Pezizomycotina</taxon>
        <taxon>Dothideomycetes</taxon>
        <taxon>Pleosporomycetidae</taxon>
        <taxon>Pleosporales</taxon>
        <taxon>Massarineae</taxon>
        <taxon>Didymosphaeriaceae</taxon>
        <taxon>Paraphaeosphaeria</taxon>
    </lineage>
</organism>
<keyword evidence="3" id="KW-1185">Reference proteome</keyword>
<comment type="caution">
    <text evidence="2">The sequence shown here is derived from an EMBL/GenBank/DDBJ whole genome shotgun (WGS) entry which is preliminary data.</text>
</comment>
<reference evidence="2" key="1">
    <citation type="journal article" date="2020" name="Mol. Plant Microbe Interact.">
        <title>Genome Sequence of the Biocontrol Agent Coniothyrium minitans strain Conio (IMI 134523).</title>
        <authorList>
            <person name="Patel D."/>
            <person name="Shittu T.A."/>
            <person name="Baroncelli R."/>
            <person name="Muthumeenakshi S."/>
            <person name="Osborne T.H."/>
            <person name="Janganan T.K."/>
            <person name="Sreenivasaprasad S."/>
        </authorList>
    </citation>
    <scope>NUCLEOTIDE SEQUENCE</scope>
    <source>
        <strain evidence="2">Conio</strain>
    </source>
</reference>
<protein>
    <submittedName>
        <fullName evidence="2">Uncharacterized protein</fullName>
    </submittedName>
</protein>
<dbReference type="Proteomes" id="UP000756921">
    <property type="component" value="Unassembled WGS sequence"/>
</dbReference>